<dbReference type="EMBL" id="BLXT01004548">
    <property type="protein sequence ID" value="GFO14246.1"/>
    <property type="molecule type" value="Genomic_DNA"/>
</dbReference>
<organism evidence="1 2">
    <name type="scientific">Plakobranchus ocellatus</name>
    <dbReference type="NCBI Taxonomy" id="259542"/>
    <lineage>
        <taxon>Eukaryota</taxon>
        <taxon>Metazoa</taxon>
        <taxon>Spiralia</taxon>
        <taxon>Lophotrochozoa</taxon>
        <taxon>Mollusca</taxon>
        <taxon>Gastropoda</taxon>
        <taxon>Heterobranchia</taxon>
        <taxon>Euthyneura</taxon>
        <taxon>Panpulmonata</taxon>
        <taxon>Sacoglossa</taxon>
        <taxon>Placobranchoidea</taxon>
        <taxon>Plakobranchidae</taxon>
        <taxon>Plakobranchus</taxon>
    </lineage>
</organism>
<comment type="caution">
    <text evidence="1">The sequence shown here is derived from an EMBL/GenBank/DDBJ whole genome shotgun (WGS) entry which is preliminary data.</text>
</comment>
<gene>
    <name evidence="1" type="ORF">PoB_004075100</name>
</gene>
<protein>
    <submittedName>
        <fullName evidence="1">Uncharacterized protein</fullName>
    </submittedName>
</protein>
<evidence type="ECO:0000313" key="1">
    <source>
        <dbReference type="EMBL" id="GFO14246.1"/>
    </source>
</evidence>
<evidence type="ECO:0000313" key="2">
    <source>
        <dbReference type="Proteomes" id="UP000735302"/>
    </source>
</evidence>
<dbReference type="AlphaFoldDB" id="A0AAV4AT16"/>
<accession>A0AAV4AT16</accession>
<sequence length="101" mass="11193">MSAGTVQFSPCVSCRYGSVSSVLPQGPEPNTIADGEIDDHLFIFIGIKHPGTIFVYKLGNNLKTPSFQKVFCQGIPEDETKSYRQMHEDHDIYTAGVKDIK</sequence>
<dbReference type="Proteomes" id="UP000735302">
    <property type="component" value="Unassembled WGS sequence"/>
</dbReference>
<proteinExistence type="predicted"/>
<reference evidence="1 2" key="1">
    <citation type="journal article" date="2021" name="Elife">
        <title>Chloroplast acquisition without the gene transfer in kleptoplastic sea slugs, Plakobranchus ocellatus.</title>
        <authorList>
            <person name="Maeda T."/>
            <person name="Takahashi S."/>
            <person name="Yoshida T."/>
            <person name="Shimamura S."/>
            <person name="Takaki Y."/>
            <person name="Nagai Y."/>
            <person name="Toyoda A."/>
            <person name="Suzuki Y."/>
            <person name="Arimoto A."/>
            <person name="Ishii H."/>
            <person name="Satoh N."/>
            <person name="Nishiyama T."/>
            <person name="Hasebe M."/>
            <person name="Maruyama T."/>
            <person name="Minagawa J."/>
            <person name="Obokata J."/>
            <person name="Shigenobu S."/>
        </authorList>
    </citation>
    <scope>NUCLEOTIDE SEQUENCE [LARGE SCALE GENOMIC DNA]</scope>
</reference>
<keyword evidence="2" id="KW-1185">Reference proteome</keyword>
<name>A0AAV4AT16_9GAST</name>